<organism evidence="8 9">
    <name type="scientific">Candidatus Solincola sediminis</name>
    <dbReference type="NCBI Taxonomy" id="1797199"/>
    <lineage>
        <taxon>Bacteria</taxon>
        <taxon>Bacillati</taxon>
        <taxon>Actinomycetota</taxon>
        <taxon>Candidatus Geothermincolia</taxon>
        <taxon>Candidatus Geothermincolales</taxon>
        <taxon>Candidatus Geothermincolaceae</taxon>
        <taxon>Candidatus Solincola</taxon>
    </lineage>
</organism>
<dbReference type="InterPro" id="IPR005116">
    <property type="entry name" value="Transp-assoc_OB_typ1"/>
</dbReference>
<dbReference type="InterPro" id="IPR003439">
    <property type="entry name" value="ABC_transporter-like_ATP-bd"/>
</dbReference>
<evidence type="ECO:0000313" key="9">
    <source>
        <dbReference type="Proteomes" id="UP000177876"/>
    </source>
</evidence>
<dbReference type="GO" id="GO:0015689">
    <property type="term" value="P:molybdate ion transport"/>
    <property type="evidence" value="ECO:0007669"/>
    <property type="project" value="InterPro"/>
</dbReference>
<dbReference type="PROSITE" id="PS50893">
    <property type="entry name" value="ABC_TRANSPORTER_2"/>
    <property type="match status" value="1"/>
</dbReference>
<dbReference type="PANTHER" id="PTHR42781">
    <property type="entry name" value="SPERMIDINE/PUTRESCINE IMPORT ATP-BINDING PROTEIN POTA"/>
    <property type="match status" value="1"/>
</dbReference>
<dbReference type="STRING" id="1797197.A2Y75_03755"/>
<comment type="caution">
    <text evidence="8">The sequence shown here is derived from an EMBL/GenBank/DDBJ whole genome shotgun (WGS) entry which is preliminary data.</text>
</comment>
<dbReference type="PROSITE" id="PS51866">
    <property type="entry name" value="MOP"/>
    <property type="match status" value="1"/>
</dbReference>
<evidence type="ECO:0000256" key="5">
    <source>
        <dbReference type="PROSITE-ProRule" id="PRU01213"/>
    </source>
</evidence>
<evidence type="ECO:0000256" key="4">
    <source>
        <dbReference type="ARBA" id="ARBA00022840"/>
    </source>
</evidence>
<keyword evidence="2 5" id="KW-0500">Molybdenum</keyword>
<proteinExistence type="predicted"/>
<sequence length="360" mass="39052">MTAFISIEGLRHFYEGRQVLDIDSLAIGEGEILAVVGPNGSGKSTLLRIINLLEKPSSAEITYWNGKKLTGLDRGERKELAGQMAMIFQEPILFKRSVKANISYGLKIRGVARHEVDRRASQMLERLDMSDFASREALTLSGGEAQKVTLGRAMVLEPRLLLMDEPLASLDTPTRKLVRRDIARLVKDMGVTAVYVSHDYQEVLEIADKLAIIFAGKVLQVGKPSEVFSRPASDVVAEFLGAENLLDGEVADCTEGLARVRIQGVELQAPCEMPAGSTVKVLIHPEDILIMMDGPEKSSARNSLPAQITGVSIIGALAKIGLDCGFPLIAYVTLASSEELMLEAGKKITAVIKATSIHVM</sequence>
<dbReference type="InterPro" id="IPR008995">
    <property type="entry name" value="Mo/tungstate-bd_C_term_dom"/>
</dbReference>
<accession>A0A1F2WHJ2</accession>
<dbReference type="SUPFAM" id="SSF52540">
    <property type="entry name" value="P-loop containing nucleoside triphosphate hydrolases"/>
    <property type="match status" value="1"/>
</dbReference>
<feature type="domain" description="Mop" evidence="7">
    <location>
        <begin position="297"/>
        <end position="360"/>
    </location>
</feature>
<dbReference type="InterPro" id="IPR003593">
    <property type="entry name" value="AAA+_ATPase"/>
</dbReference>
<dbReference type="SUPFAM" id="SSF50331">
    <property type="entry name" value="MOP-like"/>
    <property type="match status" value="1"/>
</dbReference>
<dbReference type="Proteomes" id="UP000177876">
    <property type="component" value="Unassembled WGS sequence"/>
</dbReference>
<dbReference type="GO" id="GO:0005524">
    <property type="term" value="F:ATP binding"/>
    <property type="evidence" value="ECO:0007669"/>
    <property type="project" value="UniProtKB-KW"/>
</dbReference>
<dbReference type="Gene3D" id="2.40.50.100">
    <property type="match status" value="1"/>
</dbReference>
<dbReference type="EMBL" id="MELK01000047">
    <property type="protein sequence ID" value="OFW56325.1"/>
    <property type="molecule type" value="Genomic_DNA"/>
</dbReference>
<dbReference type="InterPro" id="IPR050093">
    <property type="entry name" value="ABC_SmlMolc_Importer"/>
</dbReference>
<evidence type="ECO:0000256" key="3">
    <source>
        <dbReference type="ARBA" id="ARBA00022741"/>
    </source>
</evidence>
<dbReference type="InterPro" id="IPR027417">
    <property type="entry name" value="P-loop_NTPase"/>
</dbReference>
<evidence type="ECO:0000256" key="1">
    <source>
        <dbReference type="ARBA" id="ARBA00022448"/>
    </source>
</evidence>
<reference evidence="8 9" key="1">
    <citation type="journal article" date="2016" name="Nat. Commun.">
        <title>Thousands of microbial genomes shed light on interconnected biogeochemical processes in an aquifer system.</title>
        <authorList>
            <person name="Anantharaman K."/>
            <person name="Brown C.T."/>
            <person name="Hug L.A."/>
            <person name="Sharon I."/>
            <person name="Castelle C.J."/>
            <person name="Probst A.J."/>
            <person name="Thomas B.C."/>
            <person name="Singh A."/>
            <person name="Wilkins M.J."/>
            <person name="Karaoz U."/>
            <person name="Brodie E.L."/>
            <person name="Williams K.H."/>
            <person name="Hubbard S.S."/>
            <person name="Banfield J.F."/>
        </authorList>
    </citation>
    <scope>NUCLEOTIDE SEQUENCE [LARGE SCALE GENOMIC DNA]</scope>
</reference>
<dbReference type="Pfam" id="PF03459">
    <property type="entry name" value="TOBE"/>
    <property type="match status" value="1"/>
</dbReference>
<dbReference type="AlphaFoldDB" id="A0A1F2WHJ2"/>
<dbReference type="SMART" id="SM00382">
    <property type="entry name" value="AAA"/>
    <property type="match status" value="1"/>
</dbReference>
<protein>
    <recommendedName>
        <fullName evidence="10">ABC transporter ATP-binding protein</fullName>
    </recommendedName>
</protein>
<dbReference type="PROSITE" id="PS00211">
    <property type="entry name" value="ABC_TRANSPORTER_1"/>
    <property type="match status" value="1"/>
</dbReference>
<dbReference type="PANTHER" id="PTHR42781:SF4">
    <property type="entry name" value="SPERMIDINE_PUTRESCINE IMPORT ATP-BINDING PROTEIN POTA"/>
    <property type="match status" value="1"/>
</dbReference>
<evidence type="ECO:0000256" key="2">
    <source>
        <dbReference type="ARBA" id="ARBA00022505"/>
    </source>
</evidence>
<dbReference type="InterPro" id="IPR017871">
    <property type="entry name" value="ABC_transporter-like_CS"/>
</dbReference>
<evidence type="ECO:0000259" key="7">
    <source>
        <dbReference type="PROSITE" id="PS51866"/>
    </source>
</evidence>
<dbReference type="InterPro" id="IPR004606">
    <property type="entry name" value="Mop_domain"/>
</dbReference>
<name>A0A1F2WHJ2_9ACTN</name>
<feature type="domain" description="ABC transporter" evidence="6">
    <location>
        <begin position="5"/>
        <end position="240"/>
    </location>
</feature>
<gene>
    <name evidence="8" type="ORF">A2Y75_03755</name>
</gene>
<keyword evidence="1" id="KW-0813">Transport</keyword>
<evidence type="ECO:0000259" key="6">
    <source>
        <dbReference type="PROSITE" id="PS50893"/>
    </source>
</evidence>
<keyword evidence="4" id="KW-0067">ATP-binding</keyword>
<evidence type="ECO:0008006" key="10">
    <source>
        <dbReference type="Google" id="ProtNLM"/>
    </source>
</evidence>
<dbReference type="GO" id="GO:0016887">
    <property type="term" value="F:ATP hydrolysis activity"/>
    <property type="evidence" value="ECO:0007669"/>
    <property type="project" value="InterPro"/>
</dbReference>
<dbReference type="Gene3D" id="3.40.50.300">
    <property type="entry name" value="P-loop containing nucleotide triphosphate hydrolases"/>
    <property type="match status" value="1"/>
</dbReference>
<dbReference type="Pfam" id="PF00005">
    <property type="entry name" value="ABC_tran"/>
    <property type="match status" value="1"/>
</dbReference>
<evidence type="ECO:0000313" key="8">
    <source>
        <dbReference type="EMBL" id="OFW56325.1"/>
    </source>
</evidence>
<keyword evidence="3" id="KW-0547">Nucleotide-binding</keyword>